<dbReference type="Proteomes" id="UP000032304">
    <property type="component" value="Chromosome 7"/>
</dbReference>
<dbReference type="GO" id="GO:0015297">
    <property type="term" value="F:antiporter activity"/>
    <property type="evidence" value="ECO:0007669"/>
    <property type="project" value="InterPro"/>
</dbReference>
<dbReference type="Pfam" id="PF01554">
    <property type="entry name" value="MatE"/>
    <property type="match status" value="2"/>
</dbReference>
<dbReference type="EMBL" id="CM001746">
    <property type="protein sequence ID" value="KJB44419.1"/>
    <property type="molecule type" value="Genomic_DNA"/>
</dbReference>
<feature type="transmembrane region" description="Helical" evidence="7">
    <location>
        <begin position="114"/>
        <end position="135"/>
    </location>
</feature>
<dbReference type="PANTHER" id="PTHR11206">
    <property type="entry name" value="MULTIDRUG RESISTANCE PROTEIN"/>
    <property type="match status" value="1"/>
</dbReference>
<dbReference type="AlphaFoldDB" id="A0A0D2SJM8"/>
<evidence type="ECO:0000256" key="8">
    <source>
        <dbReference type="SAM" id="MobiDB-lite"/>
    </source>
</evidence>
<evidence type="ECO:0000256" key="6">
    <source>
        <dbReference type="ARBA" id="ARBA00023136"/>
    </source>
</evidence>
<accession>A0A0D2SJM8</accession>
<evidence type="ECO:0000256" key="3">
    <source>
        <dbReference type="ARBA" id="ARBA00022448"/>
    </source>
</evidence>
<feature type="transmembrane region" description="Helical" evidence="7">
    <location>
        <begin position="375"/>
        <end position="395"/>
    </location>
</feature>
<comment type="subcellular location">
    <subcellularLocation>
        <location evidence="1">Membrane</location>
        <topology evidence="1">Multi-pass membrane protein</topology>
    </subcellularLocation>
</comment>
<dbReference type="KEGG" id="gra:105804373"/>
<keyword evidence="5 7" id="KW-1133">Transmembrane helix</keyword>
<evidence type="ECO:0000256" key="4">
    <source>
        <dbReference type="ARBA" id="ARBA00022692"/>
    </source>
</evidence>
<dbReference type="NCBIfam" id="TIGR00797">
    <property type="entry name" value="matE"/>
    <property type="match status" value="1"/>
</dbReference>
<feature type="transmembrane region" description="Helical" evidence="7">
    <location>
        <begin position="179"/>
        <end position="200"/>
    </location>
</feature>
<feature type="transmembrane region" description="Helical" evidence="7">
    <location>
        <begin position="147"/>
        <end position="167"/>
    </location>
</feature>
<gene>
    <name evidence="9" type="ORF">B456_007G251700</name>
</gene>
<dbReference type="OMA" id="FIVWRID"/>
<feature type="region of interest" description="Disordered" evidence="8">
    <location>
        <begin position="473"/>
        <end position="496"/>
    </location>
</feature>
<dbReference type="STRING" id="29730.A0A0D2SJM8"/>
<evidence type="ECO:0000256" key="5">
    <source>
        <dbReference type="ARBA" id="ARBA00022989"/>
    </source>
</evidence>
<name>A0A0D2SJM8_GOSRA</name>
<dbReference type="CDD" id="cd13132">
    <property type="entry name" value="MATE_eukaryotic"/>
    <property type="match status" value="1"/>
</dbReference>
<reference evidence="9 10" key="1">
    <citation type="journal article" date="2012" name="Nature">
        <title>Repeated polyploidization of Gossypium genomes and the evolution of spinnable cotton fibres.</title>
        <authorList>
            <person name="Paterson A.H."/>
            <person name="Wendel J.F."/>
            <person name="Gundlach H."/>
            <person name="Guo H."/>
            <person name="Jenkins J."/>
            <person name="Jin D."/>
            <person name="Llewellyn D."/>
            <person name="Showmaker K.C."/>
            <person name="Shu S."/>
            <person name="Udall J."/>
            <person name="Yoo M.J."/>
            <person name="Byers R."/>
            <person name="Chen W."/>
            <person name="Doron-Faigenboim A."/>
            <person name="Duke M.V."/>
            <person name="Gong L."/>
            <person name="Grimwood J."/>
            <person name="Grover C."/>
            <person name="Grupp K."/>
            <person name="Hu G."/>
            <person name="Lee T.H."/>
            <person name="Li J."/>
            <person name="Lin L."/>
            <person name="Liu T."/>
            <person name="Marler B.S."/>
            <person name="Page J.T."/>
            <person name="Roberts A.W."/>
            <person name="Romanel E."/>
            <person name="Sanders W.S."/>
            <person name="Szadkowski E."/>
            <person name="Tan X."/>
            <person name="Tang H."/>
            <person name="Xu C."/>
            <person name="Wang J."/>
            <person name="Wang Z."/>
            <person name="Zhang D."/>
            <person name="Zhang L."/>
            <person name="Ashrafi H."/>
            <person name="Bedon F."/>
            <person name="Bowers J.E."/>
            <person name="Brubaker C.L."/>
            <person name="Chee P.W."/>
            <person name="Das S."/>
            <person name="Gingle A.R."/>
            <person name="Haigler C.H."/>
            <person name="Harker D."/>
            <person name="Hoffmann L.V."/>
            <person name="Hovav R."/>
            <person name="Jones D.C."/>
            <person name="Lemke C."/>
            <person name="Mansoor S."/>
            <person name="ur Rahman M."/>
            <person name="Rainville L.N."/>
            <person name="Rambani A."/>
            <person name="Reddy U.K."/>
            <person name="Rong J.K."/>
            <person name="Saranga Y."/>
            <person name="Scheffler B.E."/>
            <person name="Scheffler J.A."/>
            <person name="Stelly D.M."/>
            <person name="Triplett B.A."/>
            <person name="Van Deynze A."/>
            <person name="Vaslin M.F."/>
            <person name="Waghmare V.N."/>
            <person name="Walford S.A."/>
            <person name="Wright R.J."/>
            <person name="Zaki E.A."/>
            <person name="Zhang T."/>
            <person name="Dennis E.S."/>
            <person name="Mayer K.F."/>
            <person name="Peterson D.G."/>
            <person name="Rokhsar D.S."/>
            <person name="Wang X."/>
            <person name="Schmutz J."/>
        </authorList>
    </citation>
    <scope>NUCLEOTIDE SEQUENCE [LARGE SCALE GENOMIC DNA]</scope>
</reference>
<protein>
    <recommendedName>
        <fullName evidence="7">Protein DETOXIFICATION</fullName>
    </recommendedName>
    <alternativeName>
        <fullName evidence="7">Multidrug and toxic compound extrusion protein</fullName>
    </alternativeName>
</protein>
<proteinExistence type="inferred from homology"/>
<feature type="compositionally biased region" description="Acidic residues" evidence="8">
    <location>
        <begin position="473"/>
        <end position="490"/>
    </location>
</feature>
<evidence type="ECO:0000256" key="7">
    <source>
        <dbReference type="RuleBase" id="RU004914"/>
    </source>
</evidence>
<dbReference type="Gramene" id="KJB44419">
    <property type="protein sequence ID" value="KJB44419"/>
    <property type="gene ID" value="B456_007G251700"/>
</dbReference>
<feature type="transmembrane region" description="Helical" evidence="7">
    <location>
        <begin position="333"/>
        <end position="355"/>
    </location>
</feature>
<evidence type="ECO:0000313" key="10">
    <source>
        <dbReference type="Proteomes" id="UP000032304"/>
    </source>
</evidence>
<feature type="transmembrane region" description="Helical" evidence="7">
    <location>
        <begin position="254"/>
        <end position="276"/>
    </location>
</feature>
<keyword evidence="6 7" id="KW-0472">Membrane</keyword>
<keyword evidence="4 7" id="KW-0812">Transmembrane</keyword>
<dbReference type="InterPro" id="IPR002528">
    <property type="entry name" value="MATE_fam"/>
</dbReference>
<feature type="transmembrane region" description="Helical" evidence="7">
    <location>
        <begin position="431"/>
        <end position="452"/>
    </location>
</feature>
<dbReference type="GO" id="GO:0016020">
    <property type="term" value="C:membrane"/>
    <property type="evidence" value="ECO:0007669"/>
    <property type="project" value="UniProtKB-SubCell"/>
</dbReference>
<keyword evidence="3" id="KW-0813">Transport</keyword>
<feature type="transmembrane region" description="Helical" evidence="7">
    <location>
        <begin position="288"/>
        <end position="312"/>
    </location>
</feature>
<feature type="transmembrane region" description="Helical" evidence="7">
    <location>
        <begin position="212"/>
        <end position="233"/>
    </location>
</feature>
<dbReference type="OrthoDB" id="2126698at2759"/>
<feature type="transmembrane region" description="Helical" evidence="7">
    <location>
        <begin position="402"/>
        <end position="425"/>
    </location>
</feature>
<keyword evidence="10" id="KW-1185">Reference proteome</keyword>
<organism evidence="9 10">
    <name type="scientific">Gossypium raimondii</name>
    <name type="common">Peruvian cotton</name>
    <name type="synonym">Gossypium klotzschianum subsp. raimondii</name>
    <dbReference type="NCBI Taxonomy" id="29730"/>
    <lineage>
        <taxon>Eukaryota</taxon>
        <taxon>Viridiplantae</taxon>
        <taxon>Streptophyta</taxon>
        <taxon>Embryophyta</taxon>
        <taxon>Tracheophyta</taxon>
        <taxon>Spermatophyta</taxon>
        <taxon>Magnoliopsida</taxon>
        <taxon>eudicotyledons</taxon>
        <taxon>Gunneridae</taxon>
        <taxon>Pentapetalae</taxon>
        <taxon>rosids</taxon>
        <taxon>malvids</taxon>
        <taxon>Malvales</taxon>
        <taxon>Malvaceae</taxon>
        <taxon>Malvoideae</taxon>
        <taxon>Gossypium</taxon>
    </lineage>
</organism>
<dbReference type="GO" id="GO:0042910">
    <property type="term" value="F:xenobiotic transmembrane transporter activity"/>
    <property type="evidence" value="ECO:0007669"/>
    <property type="project" value="InterPro"/>
</dbReference>
<dbReference type="eggNOG" id="KOG1347">
    <property type="taxonomic scope" value="Eukaryota"/>
</dbReference>
<dbReference type="InterPro" id="IPR045069">
    <property type="entry name" value="MATE_euk"/>
</dbReference>
<evidence type="ECO:0000256" key="2">
    <source>
        <dbReference type="ARBA" id="ARBA00010199"/>
    </source>
</evidence>
<sequence>MDENLELRLIAEREEEEKSDLKRRVWVETKKIWSIAFPTMLTRVTSYGMIVVTQSFLGHIGEVQLATFALIQSIYVRFINGILIGMSSATETLCGQAFGAGQYHMMGIYLQRSWIVDGLTATVSVPLLVFASPIFKLLGQEEEIAEAAGNISLWFIPMLYQMVFQLTMQMFLQAQLKNFIVGWLSAFSFALHLLLSWILVYKLNWGVAGAMGSLNICCWIMVVGEFVFILGWCPNTWKGFSKAALYDLWPTIKLSMASGLMICLELWYYAVLVLLAGYMKNATIAIDAFSICLNVNACEFMICLGLTGAAIVRVANELGRGNAKALKFAIKTIMSESICIGMLFFVLCLGCGRQISYLFTSDEQVAQVISSLSDLLAISVLFNSIQAVLSGVVIGTGFQSTIAIVNLGCFYIVGVPVGVVLGYVLNLQVTGLWIGLLSGVALQIIILVFIVWRIDWDEQVENTSQRLNHWLLEEEEEEEEEDEEEEEEENQIQSLP</sequence>
<comment type="similarity">
    <text evidence="2 7">Belongs to the multi antimicrobial extrusion (MATE) (TC 2.A.66.1) family.</text>
</comment>
<evidence type="ECO:0000256" key="1">
    <source>
        <dbReference type="ARBA" id="ARBA00004141"/>
    </source>
</evidence>
<evidence type="ECO:0000313" key="9">
    <source>
        <dbReference type="EMBL" id="KJB44419.1"/>
    </source>
</evidence>
<dbReference type="GO" id="GO:1990961">
    <property type="term" value="P:xenobiotic detoxification by transmembrane export across the plasma membrane"/>
    <property type="evidence" value="ECO:0007669"/>
    <property type="project" value="InterPro"/>
</dbReference>